<evidence type="ECO:0008006" key="3">
    <source>
        <dbReference type="Google" id="ProtNLM"/>
    </source>
</evidence>
<sequence length="61" mass="6510">MSLIRRAVAAITACSTCKGTGEVPHYHQSADVIDRAGRKVAGTECTRYQRCPACGGLSQTR</sequence>
<accession>A0A1C5A3A2</accession>
<dbReference type="Proteomes" id="UP000183585">
    <property type="component" value="Unassembled WGS sequence"/>
</dbReference>
<organism evidence="1 2">
    <name type="scientific">Micromonospora carbonacea</name>
    <dbReference type="NCBI Taxonomy" id="47853"/>
    <lineage>
        <taxon>Bacteria</taxon>
        <taxon>Bacillati</taxon>
        <taxon>Actinomycetota</taxon>
        <taxon>Actinomycetes</taxon>
        <taxon>Micromonosporales</taxon>
        <taxon>Micromonosporaceae</taxon>
        <taxon>Micromonospora</taxon>
    </lineage>
</organism>
<gene>
    <name evidence="1" type="ORF">GA0070563_11154</name>
</gene>
<reference evidence="2" key="1">
    <citation type="submission" date="2016-06" db="EMBL/GenBank/DDBJ databases">
        <authorList>
            <person name="Varghese N."/>
            <person name="Submissions Spin"/>
        </authorList>
    </citation>
    <scope>NUCLEOTIDE SEQUENCE [LARGE SCALE GENOMIC DNA]</scope>
    <source>
        <strain evidence="2">DSM 43168</strain>
    </source>
</reference>
<protein>
    <recommendedName>
        <fullName evidence="3">Molecular chaperone DnaJ</fullName>
    </recommendedName>
</protein>
<dbReference type="SUPFAM" id="SSF57938">
    <property type="entry name" value="DnaJ/Hsp40 cysteine-rich domain"/>
    <property type="match status" value="1"/>
</dbReference>
<dbReference type="EMBL" id="FMCT01000011">
    <property type="protein sequence ID" value="SCF39703.1"/>
    <property type="molecule type" value="Genomic_DNA"/>
</dbReference>
<evidence type="ECO:0000313" key="2">
    <source>
        <dbReference type="Proteomes" id="UP000183585"/>
    </source>
</evidence>
<name>A0A1C5A3A2_9ACTN</name>
<dbReference type="RefSeq" id="WP_141723915.1">
    <property type="nucleotide sequence ID" value="NZ_FMCT01000011.1"/>
</dbReference>
<keyword evidence="2" id="KW-1185">Reference proteome</keyword>
<evidence type="ECO:0000313" key="1">
    <source>
        <dbReference type="EMBL" id="SCF39703.1"/>
    </source>
</evidence>
<dbReference type="AlphaFoldDB" id="A0A1C5A3A2"/>
<dbReference type="InterPro" id="IPR036410">
    <property type="entry name" value="HSP_DnaJ_Cys-rich_dom_sf"/>
</dbReference>
<proteinExistence type="predicted"/>